<dbReference type="InterPro" id="IPR018702">
    <property type="entry name" value="DUF2207"/>
</dbReference>
<dbReference type="Proteomes" id="UP000001520">
    <property type="component" value="Chromosome"/>
</dbReference>
<keyword evidence="5" id="KW-1185">Reference proteome</keyword>
<keyword evidence="1" id="KW-0472">Membrane</keyword>
<accession>D3PDC6</accession>
<evidence type="ECO:0000259" key="3">
    <source>
        <dbReference type="Pfam" id="PF20990"/>
    </source>
</evidence>
<dbReference type="KEGG" id="ddf:DEFDS_1130"/>
<keyword evidence="1" id="KW-1133">Transmembrane helix</keyword>
<dbReference type="OrthoDB" id="9767603at2"/>
<name>D3PDC6_DEFDS</name>
<sequence>MKIIINLFTILLFAFTAIAHAEYFYIKKYDVDITVNENSVLDIKEEILVHFYSPRHGIFRKIPYKYKVENKADDLSRPFIYGKNYKLYIYDIKTPGFKNKIYKKGNYLYIRIGDKNRYVNGDIRYTISYKVYGAINFFDDHSEFYYNVIGFEWPVKIEKATFNINFPPNFKPDESEYFIFSGKRFSKINNTKFSVSEGNISGETISPLPAGYGITVGIKFPKGLINRGSFFTKLKFIIYNNYIYVLPVVIFIIFFLLWNKFGKDTKMIKIVQYKLPDDITPAEAGVLIDDKVDNRDLISLIFYWAAKGILEIEEVEGDGLIFKKKDYVLNRLKDLPETAKSFEKVIFNGLFPGSTKSVKISTLKDNFYTYMNEAREKLDSELTLQDYYDSTSKTLTAISYVVAISLFIIGVISGIFFGRLDYPISFILSSIIVFIFARIMPKKTTKGSKVYQLVEGFKEFIERVEKPKLKALLKEDPNYFDKILPFAIALGIEEKVAEKFKDLITEPPSWYRGSSYHTFNTIYFVNSIDNSIKSINAAFTSAPQSSSSGSGFSGGGGFGGGGFGGGGGGSW</sequence>
<proteinExistence type="predicted"/>
<feature type="transmembrane region" description="Helical" evidence="1">
    <location>
        <begin position="242"/>
        <end position="259"/>
    </location>
</feature>
<feature type="domain" description="DUF2207" evidence="2">
    <location>
        <begin position="26"/>
        <end position="220"/>
    </location>
</feature>
<evidence type="ECO:0000259" key="2">
    <source>
        <dbReference type="Pfam" id="PF09972"/>
    </source>
</evidence>
<dbReference type="eggNOG" id="COG4907">
    <property type="taxonomic scope" value="Bacteria"/>
</dbReference>
<dbReference type="InterPro" id="IPR048389">
    <property type="entry name" value="YciQ-like_C"/>
</dbReference>
<dbReference type="RefSeq" id="WP_013007846.1">
    <property type="nucleotide sequence ID" value="NC_013939.1"/>
</dbReference>
<dbReference type="EMBL" id="AP011529">
    <property type="protein sequence ID" value="BAI80599.1"/>
    <property type="molecule type" value="Genomic_DNA"/>
</dbReference>
<organism evidence="4 5">
    <name type="scientific">Deferribacter desulfuricans (strain DSM 14783 / JCM 11476 / NBRC 101012 / SSM1)</name>
    <dbReference type="NCBI Taxonomy" id="639282"/>
    <lineage>
        <taxon>Bacteria</taxon>
        <taxon>Pseudomonadati</taxon>
        <taxon>Deferribacterota</taxon>
        <taxon>Deferribacteres</taxon>
        <taxon>Deferribacterales</taxon>
        <taxon>Deferribacteraceae</taxon>
        <taxon>Deferribacter</taxon>
    </lineage>
</organism>
<dbReference type="HOGENOM" id="CLU_015045_1_0_0"/>
<feature type="domain" description="Predicted membrane protein YciQ-like C-terminal" evidence="3">
    <location>
        <begin position="272"/>
        <end position="500"/>
    </location>
</feature>
<gene>
    <name evidence="4" type="ordered locus">DEFDS_1130</name>
</gene>
<dbReference type="Pfam" id="PF09972">
    <property type="entry name" value="DUF2207"/>
    <property type="match status" value="1"/>
</dbReference>
<keyword evidence="1" id="KW-0812">Transmembrane</keyword>
<feature type="transmembrane region" description="Helical" evidence="1">
    <location>
        <begin position="397"/>
        <end position="416"/>
    </location>
</feature>
<evidence type="ECO:0000313" key="5">
    <source>
        <dbReference type="Proteomes" id="UP000001520"/>
    </source>
</evidence>
<dbReference type="Pfam" id="PF20990">
    <property type="entry name" value="DUF2207_C"/>
    <property type="match status" value="1"/>
</dbReference>
<evidence type="ECO:0000256" key="1">
    <source>
        <dbReference type="SAM" id="Phobius"/>
    </source>
</evidence>
<reference evidence="4 5" key="1">
    <citation type="journal article" date="2010" name="DNA Res.">
        <title>Bacterial lifestyle in a deep-sea hydrothermal vent chimney revealed by the genome sequence of the thermophilic bacterium Deferribacter desulfuricans SSM1.</title>
        <authorList>
            <person name="Takaki Y."/>
            <person name="Shimamura S."/>
            <person name="Nakagawa S."/>
            <person name="Fukuhara Y."/>
            <person name="Horikawa H."/>
            <person name="Ankai A."/>
            <person name="Harada T."/>
            <person name="Hosoyama A."/>
            <person name="Oguchi A."/>
            <person name="Fukui S."/>
            <person name="Fujita N."/>
            <person name="Takami H."/>
            <person name="Takai K."/>
        </authorList>
    </citation>
    <scope>NUCLEOTIDE SEQUENCE [LARGE SCALE GENOMIC DNA]</scope>
    <source>
        <strain evidence="5">DSM 14783 / JCM 11476 / NBRC 101012 / SSM1</strain>
    </source>
</reference>
<evidence type="ECO:0000313" key="4">
    <source>
        <dbReference type="EMBL" id="BAI80599.1"/>
    </source>
</evidence>
<evidence type="ECO:0008006" key="6">
    <source>
        <dbReference type="Google" id="ProtNLM"/>
    </source>
</evidence>
<dbReference type="STRING" id="639282.DEFDS_1130"/>
<protein>
    <recommendedName>
        <fullName evidence="6">DUF2207 domain-containing protein</fullName>
    </recommendedName>
</protein>
<feature type="transmembrane region" description="Helical" evidence="1">
    <location>
        <begin position="422"/>
        <end position="440"/>
    </location>
</feature>
<dbReference type="AlphaFoldDB" id="D3PDC6"/>